<dbReference type="Proteomes" id="UP000017881">
    <property type="component" value="Chromosome"/>
</dbReference>
<keyword evidence="7" id="KW-1185">Reference proteome</keyword>
<gene>
    <name evidence="6" type="ORF">SPISAL_05215</name>
</gene>
<dbReference type="RefSeq" id="WP_016353444.1">
    <property type="nucleotide sequence ID" value="NC_021291.1"/>
</dbReference>
<feature type="chain" id="PRO_5004372012" evidence="4">
    <location>
        <begin position="26"/>
        <end position="343"/>
    </location>
</feature>
<evidence type="ECO:0000313" key="6">
    <source>
        <dbReference type="EMBL" id="AGM41137.1"/>
    </source>
</evidence>
<dbReference type="SUPFAM" id="SSF53850">
    <property type="entry name" value="Periplasmic binding protein-like II"/>
    <property type="match status" value="1"/>
</dbReference>
<dbReference type="CDD" id="cd13692">
    <property type="entry name" value="PBP2_BztA"/>
    <property type="match status" value="1"/>
</dbReference>
<dbReference type="EMBL" id="CP005963">
    <property type="protein sequence ID" value="AGM41137.1"/>
    <property type="molecule type" value="Genomic_DNA"/>
</dbReference>
<dbReference type="AlphaFoldDB" id="R4VKV6"/>
<dbReference type="PANTHER" id="PTHR30085:SF7">
    <property type="entry name" value="AMINO-ACID ABC TRANSPORTER-BINDING PROTEIN YHDW-RELATED"/>
    <property type="match status" value="1"/>
</dbReference>
<dbReference type="InterPro" id="IPR051455">
    <property type="entry name" value="Bact_solute-bind_prot3"/>
</dbReference>
<comment type="similarity">
    <text evidence="1">Belongs to the bacterial solute-binding protein 3 family.</text>
</comment>
<organism evidence="6 7">
    <name type="scientific">Spiribacter salinus M19-40</name>
    <dbReference type="NCBI Taxonomy" id="1260251"/>
    <lineage>
        <taxon>Bacteria</taxon>
        <taxon>Pseudomonadati</taxon>
        <taxon>Pseudomonadota</taxon>
        <taxon>Gammaproteobacteria</taxon>
        <taxon>Chromatiales</taxon>
        <taxon>Ectothiorhodospiraceae</taxon>
        <taxon>Spiribacter</taxon>
    </lineage>
</organism>
<dbReference type="SMART" id="SM00062">
    <property type="entry name" value="PBPb"/>
    <property type="match status" value="1"/>
</dbReference>
<dbReference type="HOGENOM" id="CLU_019602_3_2_6"/>
<protein>
    <submittedName>
        <fullName evidence="6">General L-amino acid-binding periplasmic protein AapJ</fullName>
    </submittedName>
</protein>
<evidence type="ECO:0000313" key="7">
    <source>
        <dbReference type="Proteomes" id="UP000017881"/>
    </source>
</evidence>
<dbReference type="Gene3D" id="3.40.190.10">
    <property type="entry name" value="Periplasmic binding protein-like II"/>
    <property type="match status" value="2"/>
</dbReference>
<evidence type="ECO:0000256" key="1">
    <source>
        <dbReference type="ARBA" id="ARBA00010333"/>
    </source>
</evidence>
<dbReference type="GO" id="GO:0006865">
    <property type="term" value="P:amino acid transport"/>
    <property type="evidence" value="ECO:0007669"/>
    <property type="project" value="TreeGrafter"/>
</dbReference>
<feature type="domain" description="Solute-binding protein family 3/N-terminal" evidence="5">
    <location>
        <begin position="36"/>
        <end position="269"/>
    </location>
</feature>
<feature type="signal peptide" evidence="4">
    <location>
        <begin position="1"/>
        <end position="25"/>
    </location>
</feature>
<dbReference type="InterPro" id="IPR001638">
    <property type="entry name" value="Solute-binding_3/MltF_N"/>
</dbReference>
<sequence length="343" mass="37356">MKTRSLIAAKLAVLGMMVLGSQAQAATLDKVLDAGELECGVSDDRPGFSQKDRNGRWAGLNVDTCRAFAAALFGDADAVNFTPLTEAEAFTALQTGEIDVLTGSSAWTATRDSALELNFTGINFHDGQGFMVKAALGAERAERADQLDNTAICMQSGSMAELNIADYFRENDMRYEAVMTDSFEASAEGFQRDQCDVLSADISKLAALRQQLDNPDDTEILPDRISKKPLGPVVRQGDDEWFNIIKWVLYGQINAEEHGIDSENIEAMRDSSNPAIQGLIGRDARTGEILGLEDNFMVDVISQVGHYGEMFDRNVGPDTPLGLERGINALWTEGGILYAPPFR</sequence>
<dbReference type="eggNOG" id="COG0834">
    <property type="taxonomic scope" value="Bacteria"/>
</dbReference>
<evidence type="ECO:0000256" key="4">
    <source>
        <dbReference type="SAM" id="SignalP"/>
    </source>
</evidence>
<dbReference type="Pfam" id="PF00497">
    <property type="entry name" value="SBP_bac_3"/>
    <property type="match status" value="1"/>
</dbReference>
<keyword evidence="3 4" id="KW-0732">Signal</keyword>
<reference evidence="6 7" key="1">
    <citation type="journal article" date="2013" name="Genome Announc.">
        <title>Draft Genome of Spiribacter salinus M19-40, an Abundant Gammaproteobacterium in Aquatic Hypersaline Environments.</title>
        <authorList>
            <person name="Leon M.J."/>
            <person name="Ghai R."/>
            <person name="Fernandez A.B."/>
            <person name="Sanchez-Porro C."/>
            <person name="Rodriguez-Valera F."/>
            <person name="Ventosa A."/>
        </authorList>
    </citation>
    <scope>NUCLEOTIDE SEQUENCE [LARGE SCALE GENOMIC DNA]</scope>
    <source>
        <strain evidence="6">M19-40</strain>
    </source>
</reference>
<evidence type="ECO:0000256" key="3">
    <source>
        <dbReference type="ARBA" id="ARBA00022729"/>
    </source>
</evidence>
<keyword evidence="2" id="KW-0813">Transport</keyword>
<dbReference type="PANTHER" id="PTHR30085">
    <property type="entry name" value="AMINO ACID ABC TRANSPORTER PERMEASE"/>
    <property type="match status" value="1"/>
</dbReference>
<dbReference type="OrthoDB" id="9777941at2"/>
<name>R4VKV6_9GAMM</name>
<evidence type="ECO:0000256" key="2">
    <source>
        <dbReference type="ARBA" id="ARBA00022448"/>
    </source>
</evidence>
<evidence type="ECO:0000259" key="5">
    <source>
        <dbReference type="SMART" id="SM00062"/>
    </source>
</evidence>
<accession>R4VKV6</accession>
<dbReference type="PATRIC" id="fig|1260251.3.peg.1054"/>
<proteinExistence type="inferred from homology"/>
<dbReference type="KEGG" id="ssal:SPISAL_05215"/>